<feature type="domain" description="Integrase zinc-binding" evidence="1">
    <location>
        <begin position="79"/>
        <end position="111"/>
    </location>
</feature>
<keyword evidence="3" id="KW-1185">Reference proteome</keyword>
<protein>
    <recommendedName>
        <fullName evidence="1">Integrase zinc-binding domain-containing protein</fullName>
    </recommendedName>
</protein>
<dbReference type="VEuPathDB" id="VectorBase:GPPI035818"/>
<reference evidence="2" key="2">
    <citation type="submission" date="2020-05" db="UniProtKB">
        <authorList>
            <consortium name="EnsemblMetazoa"/>
        </authorList>
    </citation>
    <scope>IDENTIFICATION</scope>
    <source>
        <strain evidence="2">IAEA</strain>
    </source>
</reference>
<evidence type="ECO:0000313" key="2">
    <source>
        <dbReference type="EnsemblMetazoa" id="GPPI035818-PA"/>
    </source>
</evidence>
<sequence length="129" mass="14926">MGDRRSSEFYQNLLILGASCSIRTHGKDLFNLDINFRCEFHFAFLVAKVSKPNVPKLAEPGSQYYLYVQTLICTISWSTQRLTATRYYWPDMTKELNVWSVQCIQCQKSNIHQSTKSPVSQFPTTNAEF</sequence>
<dbReference type="Pfam" id="PF17921">
    <property type="entry name" value="Integrase_H2C2"/>
    <property type="match status" value="1"/>
</dbReference>
<proteinExistence type="predicted"/>
<evidence type="ECO:0000259" key="1">
    <source>
        <dbReference type="Pfam" id="PF17921"/>
    </source>
</evidence>
<dbReference type="AlphaFoldDB" id="A0A1B0BNR5"/>
<organism evidence="2 3">
    <name type="scientific">Glossina palpalis gambiensis</name>
    <dbReference type="NCBI Taxonomy" id="67801"/>
    <lineage>
        <taxon>Eukaryota</taxon>
        <taxon>Metazoa</taxon>
        <taxon>Ecdysozoa</taxon>
        <taxon>Arthropoda</taxon>
        <taxon>Hexapoda</taxon>
        <taxon>Insecta</taxon>
        <taxon>Pterygota</taxon>
        <taxon>Neoptera</taxon>
        <taxon>Endopterygota</taxon>
        <taxon>Diptera</taxon>
        <taxon>Brachycera</taxon>
        <taxon>Muscomorpha</taxon>
        <taxon>Hippoboscoidea</taxon>
        <taxon>Glossinidae</taxon>
        <taxon>Glossina</taxon>
    </lineage>
</organism>
<dbReference type="EMBL" id="JXJN01017570">
    <property type="status" value="NOT_ANNOTATED_CDS"/>
    <property type="molecule type" value="Genomic_DNA"/>
</dbReference>
<name>A0A1B0BNR5_9MUSC</name>
<dbReference type="Proteomes" id="UP000092460">
    <property type="component" value="Unassembled WGS sequence"/>
</dbReference>
<dbReference type="InterPro" id="IPR041588">
    <property type="entry name" value="Integrase_H2C2"/>
</dbReference>
<evidence type="ECO:0000313" key="3">
    <source>
        <dbReference type="Proteomes" id="UP000092460"/>
    </source>
</evidence>
<accession>A0A1B0BNR5</accession>
<reference evidence="3" key="1">
    <citation type="submission" date="2015-01" db="EMBL/GenBank/DDBJ databases">
        <authorList>
            <person name="Aksoy S."/>
            <person name="Warren W."/>
            <person name="Wilson R.K."/>
        </authorList>
    </citation>
    <scope>NUCLEOTIDE SEQUENCE [LARGE SCALE GENOMIC DNA]</scope>
    <source>
        <strain evidence="3">IAEA</strain>
    </source>
</reference>
<dbReference type="PROSITE" id="PS51257">
    <property type="entry name" value="PROKAR_LIPOPROTEIN"/>
    <property type="match status" value="1"/>
</dbReference>
<dbReference type="EnsemblMetazoa" id="GPPI035818-RA">
    <property type="protein sequence ID" value="GPPI035818-PA"/>
    <property type="gene ID" value="GPPI035818"/>
</dbReference>